<accession>A0A829H7Z5</accession>
<evidence type="ECO:0000256" key="1">
    <source>
        <dbReference type="SAM" id="Phobius"/>
    </source>
</evidence>
<keyword evidence="1" id="KW-0472">Membrane</keyword>
<keyword evidence="1" id="KW-0812">Transmembrane</keyword>
<dbReference type="AlphaFoldDB" id="A0A829H7Z5"/>
<reference evidence="2 3" key="1">
    <citation type="journal article" date="2013" name="PLoS ONE">
        <title>Lactobacillus paracasei comparative genomics: towards species pan-genome definition and exploitation of diversity.</title>
        <authorList>
            <person name="Smokvina T."/>
            <person name="Wels M."/>
            <person name="Polka J."/>
            <person name="Chervaux C."/>
            <person name="Brisse S."/>
            <person name="Boekhorst J."/>
            <person name="van Hylckama Vlieg J.E."/>
            <person name="Siezen R.J."/>
        </authorList>
    </citation>
    <scope>NUCLEOTIDE SEQUENCE [LARGE SCALE GENOMIC DNA]</scope>
    <source>
        <strain evidence="2 3">Lpp41</strain>
    </source>
</reference>
<keyword evidence="1" id="KW-1133">Transmembrane helix</keyword>
<feature type="non-terminal residue" evidence="2">
    <location>
        <position position="75"/>
    </location>
</feature>
<evidence type="ECO:0000313" key="2">
    <source>
        <dbReference type="EMBL" id="EPC73677.1"/>
    </source>
</evidence>
<feature type="transmembrane region" description="Helical" evidence="1">
    <location>
        <begin position="54"/>
        <end position="74"/>
    </location>
</feature>
<gene>
    <name evidence="2" type="ORF">Lpp41_06480</name>
</gene>
<feature type="transmembrane region" description="Helical" evidence="1">
    <location>
        <begin position="24"/>
        <end position="42"/>
    </location>
</feature>
<dbReference type="EMBL" id="ANKE01000301">
    <property type="protein sequence ID" value="EPC73677.1"/>
    <property type="molecule type" value="Genomic_DNA"/>
</dbReference>
<name>A0A829H7Z5_LACPA</name>
<sequence>MHNVAKLVALDMGALYSGTHKYRWWSYLDLYAAFIVAVGMIARFNPIHDYHAIIWMLFFATGLVLLQMTLSFPLM</sequence>
<organism evidence="2 3">
    <name type="scientific">Lacticaseibacillus paracasei subsp. paracasei Lpp41</name>
    <dbReference type="NCBI Taxonomy" id="1256208"/>
    <lineage>
        <taxon>Bacteria</taxon>
        <taxon>Bacillati</taxon>
        <taxon>Bacillota</taxon>
        <taxon>Bacilli</taxon>
        <taxon>Lactobacillales</taxon>
        <taxon>Lactobacillaceae</taxon>
        <taxon>Lacticaseibacillus</taxon>
    </lineage>
</organism>
<evidence type="ECO:0000313" key="3">
    <source>
        <dbReference type="Proteomes" id="UP000014244"/>
    </source>
</evidence>
<proteinExistence type="predicted"/>
<protein>
    <submittedName>
        <fullName evidence="2">Uncharacterized protein</fullName>
    </submittedName>
</protein>
<dbReference type="Proteomes" id="UP000014244">
    <property type="component" value="Unassembled WGS sequence"/>
</dbReference>
<comment type="caution">
    <text evidence="2">The sequence shown here is derived from an EMBL/GenBank/DDBJ whole genome shotgun (WGS) entry which is preliminary data.</text>
</comment>